<dbReference type="InterPro" id="IPR002346">
    <property type="entry name" value="Mopterin_DH_FAD-bd"/>
</dbReference>
<evidence type="ECO:0000256" key="3">
    <source>
        <dbReference type="ARBA" id="ARBA00023002"/>
    </source>
</evidence>
<proteinExistence type="predicted"/>
<dbReference type="GO" id="GO:0071949">
    <property type="term" value="F:FAD binding"/>
    <property type="evidence" value="ECO:0007669"/>
    <property type="project" value="InterPro"/>
</dbReference>
<dbReference type="InterPro" id="IPR016166">
    <property type="entry name" value="FAD-bd_PCMH"/>
</dbReference>
<dbReference type="PROSITE" id="PS51387">
    <property type="entry name" value="FAD_PCMH"/>
    <property type="match status" value="1"/>
</dbReference>
<accession>A0A848DIN3</accession>
<dbReference type="SMART" id="SM01092">
    <property type="entry name" value="CO_deh_flav_C"/>
    <property type="match status" value="1"/>
</dbReference>
<organism evidence="5 6">
    <name type="scientific">Pseudonocardia bannensis</name>
    <dbReference type="NCBI Taxonomy" id="630973"/>
    <lineage>
        <taxon>Bacteria</taxon>
        <taxon>Bacillati</taxon>
        <taxon>Actinomycetota</taxon>
        <taxon>Actinomycetes</taxon>
        <taxon>Pseudonocardiales</taxon>
        <taxon>Pseudonocardiaceae</taxon>
        <taxon>Pseudonocardia</taxon>
    </lineage>
</organism>
<dbReference type="AlphaFoldDB" id="A0A848DIN3"/>
<reference evidence="5 6" key="1">
    <citation type="submission" date="2020-04" db="EMBL/GenBank/DDBJ databases">
        <authorList>
            <person name="Klaysubun C."/>
            <person name="Duangmal K."/>
            <person name="Lipun K."/>
        </authorList>
    </citation>
    <scope>NUCLEOTIDE SEQUENCE [LARGE SCALE GENOMIC DNA]</scope>
    <source>
        <strain evidence="5 6">DSM 45300</strain>
    </source>
</reference>
<evidence type="ECO:0000313" key="5">
    <source>
        <dbReference type="EMBL" id="NMH92562.1"/>
    </source>
</evidence>
<dbReference type="Pfam" id="PF00941">
    <property type="entry name" value="FAD_binding_5"/>
    <property type="match status" value="1"/>
</dbReference>
<dbReference type="GO" id="GO:0016491">
    <property type="term" value="F:oxidoreductase activity"/>
    <property type="evidence" value="ECO:0007669"/>
    <property type="project" value="UniProtKB-KW"/>
</dbReference>
<dbReference type="Gene3D" id="3.30.465.10">
    <property type="match status" value="1"/>
</dbReference>
<dbReference type="InterPro" id="IPR036318">
    <property type="entry name" value="FAD-bd_PCMH-like_sf"/>
</dbReference>
<dbReference type="Gene3D" id="3.30.390.50">
    <property type="entry name" value="CO dehydrogenase flavoprotein, C-terminal domain"/>
    <property type="match status" value="1"/>
</dbReference>
<dbReference type="InterPro" id="IPR051312">
    <property type="entry name" value="Diverse_Substr_Oxidored"/>
</dbReference>
<dbReference type="Proteomes" id="UP000586918">
    <property type="component" value="Unassembled WGS sequence"/>
</dbReference>
<dbReference type="EMBL" id="JAAXKZ010000042">
    <property type="protein sequence ID" value="NMH92562.1"/>
    <property type="molecule type" value="Genomic_DNA"/>
</dbReference>
<dbReference type="SUPFAM" id="SSF55447">
    <property type="entry name" value="CO dehydrogenase flavoprotein C-terminal domain-like"/>
    <property type="match status" value="1"/>
</dbReference>
<dbReference type="RefSeq" id="WP_169413273.1">
    <property type="nucleotide sequence ID" value="NZ_JAAXKZ010000042.1"/>
</dbReference>
<dbReference type="InterPro" id="IPR005107">
    <property type="entry name" value="CO_DH_flav_C"/>
</dbReference>
<sequence length="287" mass="28926">MTRSVVRRPATVADAVRDLAELGADGAPLAGGTWVMRAPLRGVPVARVYVALDGLAELRDIRTGDGVVEIGAGVTHAELAAVDGPPALAGLVEAARRSAFPAVRSVATVGGNIAAVGFPEADLVPALLAADARVVLATPEGERTEDLATYLASRPGRPAGELIVRVVVPVPAGRRSAFERLTVRGGGEYAVASVALSVDLDGATVSAARVAVGGVEKAARLSSAAAAVLVGSPLDEATAERAGQAAANGCTAREGLDAPGWYRLAVLPALARRAAAALTSTPDDQQE</sequence>
<evidence type="ECO:0000313" key="6">
    <source>
        <dbReference type="Proteomes" id="UP000586918"/>
    </source>
</evidence>
<dbReference type="Pfam" id="PF03450">
    <property type="entry name" value="CO_deh_flav_C"/>
    <property type="match status" value="1"/>
</dbReference>
<dbReference type="InterPro" id="IPR016169">
    <property type="entry name" value="FAD-bd_PCMH_sub2"/>
</dbReference>
<keyword evidence="3" id="KW-0560">Oxidoreductase</keyword>
<keyword evidence="2" id="KW-0274">FAD</keyword>
<dbReference type="PANTHER" id="PTHR42659">
    <property type="entry name" value="XANTHINE DEHYDROGENASE SUBUNIT C-RELATED"/>
    <property type="match status" value="1"/>
</dbReference>
<evidence type="ECO:0000256" key="2">
    <source>
        <dbReference type="ARBA" id="ARBA00022827"/>
    </source>
</evidence>
<gene>
    <name evidence="5" type="ORF">HF519_13480</name>
</gene>
<keyword evidence="1" id="KW-0285">Flavoprotein</keyword>
<feature type="domain" description="FAD-binding PCMH-type" evidence="4">
    <location>
        <begin position="1"/>
        <end position="173"/>
    </location>
</feature>
<dbReference type="InterPro" id="IPR036683">
    <property type="entry name" value="CO_DH_flav_C_dom_sf"/>
</dbReference>
<evidence type="ECO:0000256" key="1">
    <source>
        <dbReference type="ARBA" id="ARBA00022630"/>
    </source>
</evidence>
<comment type="caution">
    <text evidence="5">The sequence shown here is derived from an EMBL/GenBank/DDBJ whole genome shotgun (WGS) entry which is preliminary data.</text>
</comment>
<dbReference type="SUPFAM" id="SSF56176">
    <property type="entry name" value="FAD-binding/transporter-associated domain-like"/>
    <property type="match status" value="1"/>
</dbReference>
<dbReference type="PANTHER" id="PTHR42659:SF2">
    <property type="entry name" value="XANTHINE DEHYDROGENASE SUBUNIT C-RELATED"/>
    <property type="match status" value="1"/>
</dbReference>
<protein>
    <submittedName>
        <fullName evidence="5">FAD-binding molybdopterin dehydrogenase</fullName>
    </submittedName>
</protein>
<evidence type="ECO:0000259" key="4">
    <source>
        <dbReference type="PROSITE" id="PS51387"/>
    </source>
</evidence>
<name>A0A848DIN3_9PSEU</name>
<keyword evidence="6" id="KW-1185">Reference proteome</keyword>